<dbReference type="Gene3D" id="3.40.1380.40">
    <property type="match status" value="1"/>
</dbReference>
<dbReference type="GO" id="GO:0004579">
    <property type="term" value="F:dolichyl-diphosphooligosaccharide-protein glycotransferase activity"/>
    <property type="evidence" value="ECO:0007669"/>
    <property type="project" value="UniProtKB-EC"/>
</dbReference>
<feature type="transmembrane region" description="Helical" evidence="1">
    <location>
        <begin position="109"/>
        <end position="129"/>
    </location>
</feature>
<keyword evidence="1" id="KW-0812">Transmembrane</keyword>
<evidence type="ECO:0000259" key="3">
    <source>
        <dbReference type="Pfam" id="PF21436"/>
    </source>
</evidence>
<name>A0A1W1BY22_9ZZZZ</name>
<sequence>MQTLKLSQFLKTRSIISEESSSWKQSIIYILIAYIFGLSVRLLMFFQVKQIEPFWDGSTPVSVWHPDAGRYGYYAKSILSGVDLPYSSDYLLGHLIASVVSLTGFSIDWVMLILPIVAAPLIVVPVIMMGNSLKTPTFGFLVALVAVSGKFFYSRSYLGYIDTDWGNLLLILTSIAFIMLAVTRANLVYALSASLSMIFFGLWYHSSSSILLAIVLSTLLYLLLAKDKSVILPQIFIAVSISILPVAVEYKVFLLLVTIALFYLLNKKNLLSYRHYLIAIVAFFILGMLLIDPNHYLSRAMNYLNANKDMSFTAGGVEYIYPNDLQVVSEAVGANIWHSSGPTTLYTSYIMLGTLGYLLILIRYRVMLITLPLIVLGYASSFAGSRFDMYATVAFAFGIVHMFYMIRYLVLARVDSVYTRRLSYYLTTILLVVMVWNIFYLNKAYMLTLNYYADDKHAIEEFGKTIDDNDTIVNSWDYGWPLWYYTGHDNTVSDNGYHGGPDTNLIYKIFMSTDQNFTAKASLMLANGRIEARKRNERYILPTLLKDQNYTELLSSIKDKSIDDLYGDGDVYIFLHSGMLDFYYTMLSTASLDLHGHIEDSHEHFKVTSLMKPFSKTYSLVEGYAFILDSNEGMVTDAEGKKTPLNSIMITDKHRKKYKYTFHKDAKNYMFTYGIHLYWIDEKYYNSFYIQAMIFDTYDKNLFEKVAESSRVKIFRIKR</sequence>
<accession>A0A1W1BY22</accession>
<feature type="transmembrane region" description="Helical" evidence="1">
    <location>
        <begin position="271"/>
        <end position="291"/>
    </location>
</feature>
<dbReference type="EMBL" id="FPHC01000048">
    <property type="protein sequence ID" value="SFV58361.1"/>
    <property type="molecule type" value="Genomic_DNA"/>
</dbReference>
<organism evidence="4">
    <name type="scientific">hydrothermal vent metagenome</name>
    <dbReference type="NCBI Taxonomy" id="652676"/>
    <lineage>
        <taxon>unclassified sequences</taxon>
        <taxon>metagenomes</taxon>
        <taxon>ecological metagenomes</taxon>
    </lineage>
</organism>
<evidence type="ECO:0000256" key="1">
    <source>
        <dbReference type="SAM" id="Phobius"/>
    </source>
</evidence>
<dbReference type="AlphaFoldDB" id="A0A1W1BY22"/>
<feature type="transmembrane region" description="Helical" evidence="1">
    <location>
        <begin position="236"/>
        <end position="265"/>
    </location>
</feature>
<feature type="transmembrane region" description="Helical" evidence="1">
    <location>
        <begin position="165"/>
        <end position="182"/>
    </location>
</feature>
<feature type="domain" description="STT3/PglB/AglB core" evidence="3">
    <location>
        <begin position="469"/>
        <end position="595"/>
    </location>
</feature>
<dbReference type="GO" id="GO:0016020">
    <property type="term" value="C:membrane"/>
    <property type="evidence" value="ECO:0007669"/>
    <property type="project" value="InterPro"/>
</dbReference>
<dbReference type="InterPro" id="IPR048999">
    <property type="entry name" value="STT3-PglB_core"/>
</dbReference>
<dbReference type="InterPro" id="IPR048307">
    <property type="entry name" value="STT3_N"/>
</dbReference>
<feature type="transmembrane region" description="Helical" evidence="1">
    <location>
        <begin position="202"/>
        <end position="224"/>
    </location>
</feature>
<keyword evidence="1" id="KW-0472">Membrane</keyword>
<gene>
    <name evidence="4" type="ORF">MNB_SV-6-1726</name>
</gene>
<feature type="transmembrane region" description="Helical" evidence="1">
    <location>
        <begin position="422"/>
        <end position="441"/>
    </location>
</feature>
<keyword evidence="1" id="KW-1133">Transmembrane helix</keyword>
<proteinExistence type="predicted"/>
<dbReference type="UniPathway" id="UPA00378"/>
<evidence type="ECO:0000259" key="2">
    <source>
        <dbReference type="Pfam" id="PF02516"/>
    </source>
</evidence>
<dbReference type="Pfam" id="PF02516">
    <property type="entry name" value="STT3"/>
    <property type="match status" value="1"/>
</dbReference>
<dbReference type="Pfam" id="PF21436">
    <property type="entry name" value="STT3-PglB_core"/>
    <property type="match status" value="1"/>
</dbReference>
<protein>
    <submittedName>
        <fullName evidence="4">Oligosaccharyltransferase PglB</fullName>
        <ecNumber evidence="4">2.4.99.18</ecNumber>
    </submittedName>
</protein>
<reference evidence="4" key="1">
    <citation type="submission" date="2016-10" db="EMBL/GenBank/DDBJ databases">
        <authorList>
            <person name="de Groot N.N."/>
        </authorList>
    </citation>
    <scope>NUCLEOTIDE SEQUENCE</scope>
</reference>
<keyword evidence="4" id="KW-0328">Glycosyltransferase</keyword>
<feature type="transmembrane region" description="Helical" evidence="1">
    <location>
        <begin position="27"/>
        <end position="46"/>
    </location>
</feature>
<evidence type="ECO:0000313" key="4">
    <source>
        <dbReference type="EMBL" id="SFV58361.1"/>
    </source>
</evidence>
<feature type="domain" description="Oligosaccharyl transferase STT3 N-terminal" evidence="2">
    <location>
        <begin position="94"/>
        <end position="438"/>
    </location>
</feature>
<feature type="transmembrane region" description="Helical" evidence="1">
    <location>
        <begin position="355"/>
        <end position="378"/>
    </location>
</feature>
<feature type="transmembrane region" description="Helical" evidence="1">
    <location>
        <begin position="135"/>
        <end position="153"/>
    </location>
</feature>
<keyword evidence="4" id="KW-0808">Transferase</keyword>
<feature type="transmembrane region" description="Helical" evidence="1">
    <location>
        <begin position="390"/>
        <end position="410"/>
    </location>
</feature>
<dbReference type="EC" id="2.4.99.18" evidence="4"/>